<dbReference type="EMBL" id="WBOF01000002">
    <property type="protein sequence ID" value="MQS16314.1"/>
    <property type="molecule type" value="Genomic_DNA"/>
</dbReference>
<reference evidence="2 3" key="1">
    <citation type="submission" date="2019-09" db="EMBL/GenBank/DDBJ databases">
        <title>Genome Sequences of Streptomyces kaniharaensis ATCC 21070.</title>
        <authorList>
            <person name="Zhu W."/>
            <person name="De Crecy-Lagard V."/>
            <person name="Richards N.G."/>
        </authorList>
    </citation>
    <scope>NUCLEOTIDE SEQUENCE [LARGE SCALE GENOMIC DNA]</scope>
    <source>
        <strain evidence="2 3">SF-557</strain>
    </source>
</reference>
<dbReference type="RefSeq" id="WP_153467023.1">
    <property type="nucleotide sequence ID" value="NZ_WBOF01000002.1"/>
</dbReference>
<comment type="caution">
    <text evidence="2">The sequence shown here is derived from an EMBL/GenBank/DDBJ whole genome shotgun (WGS) entry which is preliminary data.</text>
</comment>
<feature type="chain" id="PRO_5038732535" description="Sensor domain-containing protein" evidence="1">
    <location>
        <begin position="23"/>
        <end position="236"/>
    </location>
</feature>
<feature type="signal peptide" evidence="1">
    <location>
        <begin position="1"/>
        <end position="22"/>
    </location>
</feature>
<evidence type="ECO:0008006" key="4">
    <source>
        <dbReference type="Google" id="ProtNLM"/>
    </source>
</evidence>
<evidence type="ECO:0000313" key="3">
    <source>
        <dbReference type="Proteomes" id="UP000450000"/>
    </source>
</evidence>
<sequence length="236" mass="25005">MRTRHCAVVGIVLAVLGVPACTADQKAGPEAAAAFTPVPAPKNLREGLLTQERLPRGFRLNKVEVDPRSTAASATPVPIASLRCDELEVDSFMTTHAPPLENVAVDLERTPTGGEGDGWFGRELLDRYAPGRANEVMDAIRGAAKRCASFTTTLTDGTKIRETASVTPAGVPADDSLLIHFTSTFPGHSKPFEKVTGFVRQGDVILVVQHSSSQKPSTDTQEVLAAAVKSYRSAGG</sequence>
<name>A0A6N7L294_9ACTN</name>
<protein>
    <recommendedName>
        <fullName evidence="4">Sensor domain-containing protein</fullName>
    </recommendedName>
</protein>
<dbReference type="Proteomes" id="UP000450000">
    <property type="component" value="Unassembled WGS sequence"/>
</dbReference>
<dbReference type="OrthoDB" id="3873995at2"/>
<gene>
    <name evidence="2" type="ORF">F7Q99_29890</name>
</gene>
<organism evidence="2 3">
    <name type="scientific">Streptomyces kaniharaensis</name>
    <dbReference type="NCBI Taxonomy" id="212423"/>
    <lineage>
        <taxon>Bacteria</taxon>
        <taxon>Bacillati</taxon>
        <taxon>Actinomycetota</taxon>
        <taxon>Actinomycetes</taxon>
        <taxon>Kitasatosporales</taxon>
        <taxon>Streptomycetaceae</taxon>
        <taxon>Streptomyces</taxon>
    </lineage>
</organism>
<dbReference type="AlphaFoldDB" id="A0A6N7L294"/>
<keyword evidence="1" id="KW-0732">Signal</keyword>
<proteinExistence type="predicted"/>
<evidence type="ECO:0000256" key="1">
    <source>
        <dbReference type="SAM" id="SignalP"/>
    </source>
</evidence>
<keyword evidence="3" id="KW-1185">Reference proteome</keyword>
<evidence type="ECO:0000313" key="2">
    <source>
        <dbReference type="EMBL" id="MQS16314.1"/>
    </source>
</evidence>
<accession>A0A6N7L294</accession>